<dbReference type="GO" id="GO:0016787">
    <property type="term" value="F:hydrolase activity"/>
    <property type="evidence" value="ECO:0007669"/>
    <property type="project" value="UniProtKB-KW"/>
</dbReference>
<evidence type="ECO:0000313" key="2">
    <source>
        <dbReference type="Proteomes" id="UP001252186"/>
    </source>
</evidence>
<dbReference type="Pfam" id="PF00756">
    <property type="entry name" value="Esterase"/>
    <property type="match status" value="1"/>
</dbReference>
<dbReference type="InterPro" id="IPR000801">
    <property type="entry name" value="Esterase-like"/>
</dbReference>
<dbReference type="Gene3D" id="1.25.40.10">
    <property type="entry name" value="Tetratricopeptide repeat domain"/>
    <property type="match status" value="1"/>
</dbReference>
<dbReference type="InterPro" id="IPR011990">
    <property type="entry name" value="TPR-like_helical_dom_sf"/>
</dbReference>
<keyword evidence="1" id="KW-0378">Hydrolase</keyword>
<protein>
    <submittedName>
        <fullName evidence="1">Alpha/beta hydrolase-fold protein</fullName>
    </submittedName>
</protein>
<name>A0ABU2Y3U9_9FLAO</name>
<reference evidence="1 2" key="1">
    <citation type="submission" date="2023-09" db="EMBL/GenBank/DDBJ databases">
        <authorList>
            <person name="Rey-Velasco X."/>
        </authorList>
    </citation>
    <scope>NUCLEOTIDE SEQUENCE [LARGE SCALE GENOMIC DNA]</scope>
    <source>
        <strain evidence="1 2">P050</strain>
    </source>
</reference>
<accession>A0ABU2Y3U9</accession>
<dbReference type="SUPFAM" id="SSF53474">
    <property type="entry name" value="alpha/beta-Hydrolases"/>
    <property type="match status" value="1"/>
</dbReference>
<evidence type="ECO:0000313" key="1">
    <source>
        <dbReference type="EMBL" id="MDT0552491.1"/>
    </source>
</evidence>
<gene>
    <name evidence="1" type="ORF">RM519_04475</name>
</gene>
<sequence>MKKILFLICICITSIIQGQNTITTHLDSYELEEQREIKIYVPPSYEIDSTRYYPLTIVFDADYMFDVVVGNSILFAKKDKAPEQIVVGISQPGDIRYHDCAYDKLTSYPTGRSEFFYRFVRSELANFMEQNYRISPFKTIVGNTITANFANYFFIEDDPDFNAFISINPYFATDMPTLLDANIAQIKNNNYYYYLSTGDYNSEKRNTVIESANAALSSKNNPKFNYKFDNLAGATLTSSIGQSIPSAMAFIFEMYSSISKKEFDERIKNLSPPDAIAYLENKYVDIEYLFGTNLKMREKDIYAIESIVIDKENGEYLRDFGEMIYKLFPESHLGDYYIGLDFEFRGRYKQALQAYKEGYMKITSGIEDADNFYKNVERVVGKMK</sequence>
<dbReference type="EMBL" id="JAVRHV010000001">
    <property type="protein sequence ID" value="MDT0552491.1"/>
    <property type="molecule type" value="Genomic_DNA"/>
</dbReference>
<dbReference type="Proteomes" id="UP001252186">
    <property type="component" value="Unassembled WGS sequence"/>
</dbReference>
<dbReference type="RefSeq" id="WP_311592359.1">
    <property type="nucleotide sequence ID" value="NZ_JAVRHV010000001.1"/>
</dbReference>
<proteinExistence type="predicted"/>
<comment type="caution">
    <text evidence="1">The sequence shown here is derived from an EMBL/GenBank/DDBJ whole genome shotgun (WGS) entry which is preliminary data.</text>
</comment>
<dbReference type="Gene3D" id="3.40.50.1820">
    <property type="entry name" value="alpha/beta hydrolase"/>
    <property type="match status" value="1"/>
</dbReference>
<keyword evidence="2" id="KW-1185">Reference proteome</keyword>
<organism evidence="1 2">
    <name type="scientific">Urechidicola vernalis</name>
    <dbReference type="NCBI Taxonomy" id="3075600"/>
    <lineage>
        <taxon>Bacteria</taxon>
        <taxon>Pseudomonadati</taxon>
        <taxon>Bacteroidota</taxon>
        <taxon>Flavobacteriia</taxon>
        <taxon>Flavobacteriales</taxon>
        <taxon>Flavobacteriaceae</taxon>
        <taxon>Urechidicola</taxon>
    </lineage>
</organism>
<dbReference type="InterPro" id="IPR029058">
    <property type="entry name" value="AB_hydrolase_fold"/>
</dbReference>